<sequence>MHQLGAGKIANLNTSHHITSQHTHINRHNALNMSIVQTLPREPNEDLSWPRSAANPARLAQLVSKFESLGALSDVGHRASRVDSAPVWADYCSRPKPPSFKKEVPSAALSTTAPSVMARKSVVAERRLFFEGSPRNTPSSAVRSCCLLY</sequence>
<organism evidence="1 2">
    <name type="scientific">Ophiocordyceps camponoti-floridani</name>
    <dbReference type="NCBI Taxonomy" id="2030778"/>
    <lineage>
        <taxon>Eukaryota</taxon>
        <taxon>Fungi</taxon>
        <taxon>Dikarya</taxon>
        <taxon>Ascomycota</taxon>
        <taxon>Pezizomycotina</taxon>
        <taxon>Sordariomycetes</taxon>
        <taxon>Hypocreomycetidae</taxon>
        <taxon>Hypocreales</taxon>
        <taxon>Ophiocordycipitaceae</taxon>
        <taxon>Ophiocordyceps</taxon>
    </lineage>
</organism>
<comment type="caution">
    <text evidence="1">The sequence shown here is derived from an EMBL/GenBank/DDBJ whole genome shotgun (WGS) entry which is preliminary data.</text>
</comment>
<dbReference type="AlphaFoldDB" id="A0A8H4QAH3"/>
<reference evidence="1 2" key="1">
    <citation type="journal article" date="2020" name="G3 (Bethesda)">
        <title>Genetic Underpinnings of Host Manipulation by Ophiocordyceps as Revealed by Comparative Transcriptomics.</title>
        <authorList>
            <person name="Will I."/>
            <person name="Das B."/>
            <person name="Trinh T."/>
            <person name="Brachmann A."/>
            <person name="Ohm R.A."/>
            <person name="de Bekker C."/>
        </authorList>
    </citation>
    <scope>NUCLEOTIDE SEQUENCE [LARGE SCALE GENOMIC DNA]</scope>
    <source>
        <strain evidence="1 2">EC05</strain>
    </source>
</reference>
<keyword evidence="2" id="KW-1185">Reference proteome</keyword>
<name>A0A8H4QAH3_9HYPO</name>
<protein>
    <submittedName>
        <fullName evidence="1">Uncharacterized protein</fullName>
    </submittedName>
</protein>
<proteinExistence type="predicted"/>
<evidence type="ECO:0000313" key="2">
    <source>
        <dbReference type="Proteomes" id="UP000562929"/>
    </source>
</evidence>
<dbReference type="EMBL" id="JAACLJ010000002">
    <property type="protein sequence ID" value="KAF4592209.1"/>
    <property type="molecule type" value="Genomic_DNA"/>
</dbReference>
<dbReference type="OrthoDB" id="10583579at2759"/>
<evidence type="ECO:0000313" key="1">
    <source>
        <dbReference type="EMBL" id="KAF4592209.1"/>
    </source>
</evidence>
<accession>A0A8H4QAH3</accession>
<gene>
    <name evidence="1" type="ORF">GQ602_002508</name>
</gene>
<dbReference type="Proteomes" id="UP000562929">
    <property type="component" value="Unassembled WGS sequence"/>
</dbReference>